<comment type="caution">
    <text evidence="1">The sequence shown here is derived from an EMBL/GenBank/DDBJ whole genome shotgun (WGS) entry which is preliminary data.</text>
</comment>
<protein>
    <submittedName>
        <fullName evidence="1">Uncharacterized protein</fullName>
    </submittedName>
</protein>
<dbReference type="Proteomes" id="UP000031390">
    <property type="component" value="Unassembled WGS sequence"/>
</dbReference>
<organism evidence="1 2">
    <name type="scientific">Morococcus cerebrosus</name>
    <dbReference type="NCBI Taxonomy" id="1056807"/>
    <lineage>
        <taxon>Bacteria</taxon>
        <taxon>Pseudomonadati</taxon>
        <taxon>Pseudomonadota</taxon>
        <taxon>Betaproteobacteria</taxon>
        <taxon>Neisseriales</taxon>
        <taxon>Neisseriaceae</taxon>
        <taxon>Morococcus</taxon>
    </lineage>
</organism>
<accession>A0A0C1H4A2</accession>
<sequence>MGFGHFLVFLLIVNIWNRSSENKFRVSDDLFVANYIAFDA</sequence>
<dbReference type="AlphaFoldDB" id="A0A0C1H4A2"/>
<dbReference type="PATRIC" id="fig|1056807.3.peg.8"/>
<name>A0A0C1H4A2_9NEIS</name>
<evidence type="ECO:0000313" key="1">
    <source>
        <dbReference type="EMBL" id="KIC13281.1"/>
    </source>
</evidence>
<dbReference type="EMBL" id="JUFZ01000001">
    <property type="protein sequence ID" value="KIC13281.1"/>
    <property type="molecule type" value="Genomic_DNA"/>
</dbReference>
<reference evidence="1 2" key="1">
    <citation type="submission" date="2014-12" db="EMBL/GenBank/DDBJ databases">
        <title>Genome sequence of Morococcus cerebrosus.</title>
        <authorList>
            <person name="Shin S.-K."/>
            <person name="Yi H."/>
        </authorList>
    </citation>
    <scope>NUCLEOTIDE SEQUENCE [LARGE SCALE GENOMIC DNA]</scope>
    <source>
        <strain evidence="1 2">CIP 81.93</strain>
    </source>
</reference>
<proteinExistence type="predicted"/>
<gene>
    <name evidence="1" type="ORF">MCC93_00080</name>
</gene>
<evidence type="ECO:0000313" key="2">
    <source>
        <dbReference type="Proteomes" id="UP000031390"/>
    </source>
</evidence>